<feature type="transmembrane region" description="Helical" evidence="8">
    <location>
        <begin position="152"/>
        <end position="173"/>
    </location>
</feature>
<dbReference type="STRING" id="314287.GB2207_11228"/>
<feature type="transmembrane region" description="Helical" evidence="8">
    <location>
        <begin position="76"/>
        <end position="97"/>
    </location>
</feature>
<dbReference type="NCBIfam" id="NF008593">
    <property type="entry name" value="PRK11560.1"/>
    <property type="match status" value="1"/>
</dbReference>
<dbReference type="SUPFAM" id="SSF53649">
    <property type="entry name" value="Alkaline phosphatase-like"/>
    <property type="match status" value="1"/>
</dbReference>
<dbReference type="GO" id="GO:0005886">
    <property type="term" value="C:plasma membrane"/>
    <property type="evidence" value="ECO:0007669"/>
    <property type="project" value="UniProtKB-SubCell"/>
</dbReference>
<keyword evidence="5 8" id="KW-0812">Transmembrane</keyword>
<organism evidence="11 12">
    <name type="scientific">gamma proteobacterium HTCC2207</name>
    <dbReference type="NCBI Taxonomy" id="314287"/>
    <lineage>
        <taxon>Bacteria</taxon>
        <taxon>Pseudomonadati</taxon>
        <taxon>Pseudomonadota</taxon>
        <taxon>Gammaproteobacteria</taxon>
        <taxon>Cellvibrionales</taxon>
        <taxon>Porticoccaceae</taxon>
        <taxon>SAR92 clade</taxon>
    </lineage>
</organism>
<dbReference type="InterPro" id="IPR000917">
    <property type="entry name" value="Sulfatase_N"/>
</dbReference>
<dbReference type="Pfam" id="PF08019">
    <property type="entry name" value="EptA_B_N"/>
    <property type="match status" value="1"/>
</dbReference>
<comment type="subcellular location">
    <subcellularLocation>
        <location evidence="1">Cell inner membrane</location>
        <topology evidence="1">Multi-pass membrane protein</topology>
    </subcellularLocation>
</comment>
<name>Q1YSM1_9GAMM</name>
<dbReference type="InterPro" id="IPR058130">
    <property type="entry name" value="PEA_transf_C"/>
</dbReference>
<evidence type="ECO:0000256" key="2">
    <source>
        <dbReference type="ARBA" id="ARBA00022475"/>
    </source>
</evidence>
<dbReference type="eggNOG" id="COG2194">
    <property type="taxonomic scope" value="Bacteria"/>
</dbReference>
<keyword evidence="2" id="KW-1003">Cell membrane</keyword>
<dbReference type="PANTHER" id="PTHR30443">
    <property type="entry name" value="INNER MEMBRANE PROTEIN"/>
    <property type="match status" value="1"/>
</dbReference>
<protein>
    <submittedName>
        <fullName evidence="11">Putative membrane protein</fullName>
    </submittedName>
</protein>
<keyword evidence="3" id="KW-0997">Cell inner membrane</keyword>
<evidence type="ECO:0000256" key="7">
    <source>
        <dbReference type="ARBA" id="ARBA00023136"/>
    </source>
</evidence>
<evidence type="ECO:0000313" key="12">
    <source>
        <dbReference type="Proteomes" id="UP000005555"/>
    </source>
</evidence>
<dbReference type="GO" id="GO:0009245">
    <property type="term" value="P:lipid A biosynthetic process"/>
    <property type="evidence" value="ECO:0007669"/>
    <property type="project" value="TreeGrafter"/>
</dbReference>
<dbReference type="Proteomes" id="UP000005555">
    <property type="component" value="Unassembled WGS sequence"/>
</dbReference>
<keyword evidence="7 8" id="KW-0472">Membrane</keyword>
<gene>
    <name evidence="11" type="ORF">GB2207_11228</name>
</gene>
<feature type="domain" description="Sulfatase N-terminal" evidence="9">
    <location>
        <begin position="247"/>
        <end position="536"/>
    </location>
</feature>
<evidence type="ECO:0000256" key="1">
    <source>
        <dbReference type="ARBA" id="ARBA00004429"/>
    </source>
</evidence>
<dbReference type="InterPro" id="IPR017850">
    <property type="entry name" value="Alkaline_phosphatase_core_sf"/>
</dbReference>
<reference evidence="11 12" key="1">
    <citation type="submission" date="2006-03" db="EMBL/GenBank/DDBJ databases">
        <authorList>
            <person name="Giovannoni S.J."/>
            <person name="Cho J.-C."/>
            <person name="Ferriera S."/>
            <person name="Johnson J."/>
            <person name="Kravitz S."/>
            <person name="Halpern A."/>
            <person name="Remington K."/>
            <person name="Beeson K."/>
            <person name="Tran B."/>
            <person name="Rogers Y.-H."/>
            <person name="Friedman R."/>
            <person name="Venter J.C."/>
        </authorList>
    </citation>
    <scope>NUCLEOTIDE SEQUENCE [LARGE SCALE GENOMIC DNA]</scope>
    <source>
        <strain evidence="11 12">HTCC2207</strain>
    </source>
</reference>
<feature type="domain" description="Phosphoethanolamine transferase N-terminal" evidence="10">
    <location>
        <begin position="62"/>
        <end position="179"/>
    </location>
</feature>
<evidence type="ECO:0000256" key="5">
    <source>
        <dbReference type="ARBA" id="ARBA00022692"/>
    </source>
</evidence>
<evidence type="ECO:0000256" key="6">
    <source>
        <dbReference type="ARBA" id="ARBA00022989"/>
    </source>
</evidence>
<keyword evidence="6 8" id="KW-1133">Transmembrane helix</keyword>
<dbReference type="Pfam" id="PF00884">
    <property type="entry name" value="Sulfatase"/>
    <property type="match status" value="1"/>
</dbReference>
<feature type="transmembrane region" description="Helical" evidence="8">
    <location>
        <begin position="117"/>
        <end position="140"/>
    </location>
</feature>
<dbReference type="CDD" id="cd16017">
    <property type="entry name" value="LptA"/>
    <property type="match status" value="1"/>
</dbReference>
<dbReference type="AlphaFoldDB" id="Q1YSM1"/>
<keyword evidence="12" id="KW-1185">Reference proteome</keyword>
<dbReference type="OrthoDB" id="9786870at2"/>
<dbReference type="InterPro" id="IPR040423">
    <property type="entry name" value="PEA_transferase"/>
</dbReference>
<evidence type="ECO:0000259" key="9">
    <source>
        <dbReference type="Pfam" id="PF00884"/>
    </source>
</evidence>
<dbReference type="PANTHER" id="PTHR30443:SF3">
    <property type="entry name" value="KDO(2)-LIPID A PHOSPHOETHANOLAMINE 7''-TRANSFERASE"/>
    <property type="match status" value="1"/>
</dbReference>
<dbReference type="Gene3D" id="3.40.720.10">
    <property type="entry name" value="Alkaline Phosphatase, subunit A"/>
    <property type="match status" value="1"/>
</dbReference>
<feature type="transmembrane region" description="Helical" evidence="8">
    <location>
        <begin position="17"/>
        <end position="37"/>
    </location>
</feature>
<dbReference type="HOGENOM" id="CLU_018534_1_1_6"/>
<comment type="caution">
    <text evidence="11">The sequence shown here is derived from an EMBL/GenBank/DDBJ whole genome shotgun (WGS) entry which is preliminary data.</text>
</comment>
<dbReference type="GO" id="GO:0009244">
    <property type="term" value="P:lipopolysaccharide core region biosynthetic process"/>
    <property type="evidence" value="ECO:0007669"/>
    <property type="project" value="TreeGrafter"/>
</dbReference>
<dbReference type="EMBL" id="AAPI01000003">
    <property type="protein sequence ID" value="EAS47185.1"/>
    <property type="molecule type" value="Genomic_DNA"/>
</dbReference>
<sequence length="553" mass="62205">MKDATVATIRCQYRAELVSILLISMYLGVFLNIPIFIRKYYQVDESVVGLFLTDALFTVTTCCFLLCVTSIAGRRVLSAAIIAFTFVSVIASYYMWFFDVIIGYGVVKAVFGTGMSLVIESMGLGLLTFSSIFCLVPLYFLHRVAPNYQAPWLLFLIPRFLCIGLLTVCLILINSHYKNFRDPTADGRIPTNPIGVAAYSYVPINWMAGSIISVANTIANSQLKNKLIDPMDTYGFYPEIPLDDIFVVVVIGESARYDHMSLIDYQRATTPLLDKETNVIGFKGASCNTSTKLSLSCMFVREGGTEDLGPPSQQYVYENHVFSVLKNLGFSIDLFSMQSEAGFYVQVNADIVKIREEIGAEASSQGLPVIDDMLLVNQMTQSISKKAGKHLVILHQKGSHFNYSSRYPTEFSKYKPDCKDMHCDLQAMVNSYDNSIVYTDYFLFSLLERLRDKKAFLLYASDHGESMEDGKHFHAAPKDVAPDEQFKIPVIMWASDSLLENTQFAEGFDMLKQHESKNRIVRHVEIFESLLGCLGINSDHQGIRSLNNWCSRK</sequence>
<dbReference type="GO" id="GO:0043838">
    <property type="term" value="F:phosphatidylethanolamine:Kdo2-lipid A phosphoethanolamine transferase activity"/>
    <property type="evidence" value="ECO:0007669"/>
    <property type="project" value="TreeGrafter"/>
</dbReference>
<evidence type="ECO:0000256" key="3">
    <source>
        <dbReference type="ARBA" id="ARBA00022519"/>
    </source>
</evidence>
<evidence type="ECO:0000259" key="10">
    <source>
        <dbReference type="Pfam" id="PF08019"/>
    </source>
</evidence>
<evidence type="ECO:0000256" key="8">
    <source>
        <dbReference type="SAM" id="Phobius"/>
    </source>
</evidence>
<evidence type="ECO:0000313" key="11">
    <source>
        <dbReference type="EMBL" id="EAS47185.1"/>
    </source>
</evidence>
<proteinExistence type="predicted"/>
<accession>Q1YSM1</accession>
<feature type="transmembrane region" description="Helical" evidence="8">
    <location>
        <begin position="49"/>
        <end position="69"/>
    </location>
</feature>
<keyword evidence="4" id="KW-0808">Transferase</keyword>
<evidence type="ECO:0000256" key="4">
    <source>
        <dbReference type="ARBA" id="ARBA00022679"/>
    </source>
</evidence>
<dbReference type="InterPro" id="IPR012549">
    <property type="entry name" value="EptA-like_N"/>
</dbReference>